<keyword evidence="1" id="KW-1133">Transmembrane helix</keyword>
<dbReference type="Pfam" id="PF20152">
    <property type="entry name" value="DUF6534"/>
    <property type="match status" value="1"/>
</dbReference>
<feature type="transmembrane region" description="Helical" evidence="1">
    <location>
        <begin position="120"/>
        <end position="138"/>
    </location>
</feature>
<evidence type="ECO:0000256" key="1">
    <source>
        <dbReference type="SAM" id="Phobius"/>
    </source>
</evidence>
<gene>
    <name evidence="3" type="ORF">BDZ94DRAFT_1314387</name>
</gene>
<reference evidence="3" key="1">
    <citation type="submission" date="2020-11" db="EMBL/GenBank/DDBJ databases">
        <authorList>
            <consortium name="DOE Joint Genome Institute"/>
            <person name="Ahrendt S."/>
            <person name="Riley R."/>
            <person name="Andreopoulos W."/>
            <person name="Labutti K."/>
            <person name="Pangilinan J."/>
            <person name="Ruiz-Duenas F.J."/>
            <person name="Barrasa J.M."/>
            <person name="Sanchez-Garcia M."/>
            <person name="Camarero S."/>
            <person name="Miyauchi S."/>
            <person name="Serrano A."/>
            <person name="Linde D."/>
            <person name="Babiker R."/>
            <person name="Drula E."/>
            <person name="Ayuso-Fernandez I."/>
            <person name="Pacheco R."/>
            <person name="Padilla G."/>
            <person name="Ferreira P."/>
            <person name="Barriuso J."/>
            <person name="Kellner H."/>
            <person name="Castanera R."/>
            <person name="Alfaro M."/>
            <person name="Ramirez L."/>
            <person name="Pisabarro A.G."/>
            <person name="Kuo A."/>
            <person name="Tritt A."/>
            <person name="Lipzen A."/>
            <person name="He G."/>
            <person name="Yan M."/>
            <person name="Ng V."/>
            <person name="Cullen D."/>
            <person name="Martin F."/>
            <person name="Rosso M.-N."/>
            <person name="Henrissat B."/>
            <person name="Hibbett D."/>
            <person name="Martinez A.T."/>
            <person name="Grigoriev I.V."/>
        </authorList>
    </citation>
    <scope>NUCLEOTIDE SEQUENCE</scope>
    <source>
        <strain evidence="3">CBS 247.69</strain>
    </source>
</reference>
<dbReference type="AlphaFoldDB" id="A0A9P5XVB3"/>
<keyword evidence="1" id="KW-0812">Transmembrane</keyword>
<feature type="transmembrane region" description="Helical" evidence="1">
    <location>
        <begin position="91"/>
        <end position="113"/>
    </location>
</feature>
<organism evidence="3 4">
    <name type="scientific">Collybia nuda</name>
    <dbReference type="NCBI Taxonomy" id="64659"/>
    <lineage>
        <taxon>Eukaryota</taxon>
        <taxon>Fungi</taxon>
        <taxon>Dikarya</taxon>
        <taxon>Basidiomycota</taxon>
        <taxon>Agaricomycotina</taxon>
        <taxon>Agaricomycetes</taxon>
        <taxon>Agaricomycetidae</taxon>
        <taxon>Agaricales</taxon>
        <taxon>Tricholomatineae</taxon>
        <taxon>Clitocybaceae</taxon>
        <taxon>Collybia</taxon>
    </lineage>
</organism>
<dbReference type="InterPro" id="IPR045339">
    <property type="entry name" value="DUF6534"/>
</dbReference>
<dbReference type="OrthoDB" id="2681808at2759"/>
<protein>
    <recommendedName>
        <fullName evidence="2">DUF6534 domain-containing protein</fullName>
    </recommendedName>
</protein>
<dbReference type="Proteomes" id="UP000807353">
    <property type="component" value="Unassembled WGS sequence"/>
</dbReference>
<keyword evidence="1" id="KW-0472">Membrane</keyword>
<name>A0A9P5XVB3_9AGAR</name>
<evidence type="ECO:0000313" key="3">
    <source>
        <dbReference type="EMBL" id="KAF9457257.1"/>
    </source>
</evidence>
<feature type="transmembrane region" description="Helical" evidence="1">
    <location>
        <begin position="223"/>
        <end position="244"/>
    </location>
</feature>
<comment type="caution">
    <text evidence="3">The sequence shown here is derived from an EMBL/GenBank/DDBJ whole genome shotgun (WGS) entry which is preliminary data.</text>
</comment>
<feature type="transmembrane region" description="Helical" evidence="1">
    <location>
        <begin position="179"/>
        <end position="202"/>
    </location>
</feature>
<accession>A0A9P5XVB3</accession>
<evidence type="ECO:0000313" key="4">
    <source>
        <dbReference type="Proteomes" id="UP000807353"/>
    </source>
</evidence>
<feature type="transmembrane region" description="Helical" evidence="1">
    <location>
        <begin position="20"/>
        <end position="40"/>
    </location>
</feature>
<dbReference type="PANTHER" id="PTHR40465:SF1">
    <property type="entry name" value="DUF6534 DOMAIN-CONTAINING PROTEIN"/>
    <property type="match status" value="1"/>
</dbReference>
<dbReference type="PANTHER" id="PTHR40465">
    <property type="entry name" value="CHROMOSOME 1, WHOLE GENOME SHOTGUN SEQUENCE"/>
    <property type="match status" value="1"/>
</dbReference>
<keyword evidence="4" id="KW-1185">Reference proteome</keyword>
<proteinExistence type="predicted"/>
<evidence type="ECO:0000259" key="2">
    <source>
        <dbReference type="Pfam" id="PF20152"/>
    </source>
</evidence>
<dbReference type="EMBL" id="MU150380">
    <property type="protein sequence ID" value="KAF9457257.1"/>
    <property type="molecule type" value="Genomic_DNA"/>
</dbReference>
<feature type="transmembrane region" description="Helical" evidence="1">
    <location>
        <begin position="52"/>
        <end position="71"/>
    </location>
</feature>
<feature type="domain" description="DUF6534" evidence="2">
    <location>
        <begin position="187"/>
        <end position="274"/>
    </location>
</feature>
<sequence>MSLPSGAQPDVIFLAGPMYWGSLFGYGLYGILVVQMLIYFHRFPNDPSQTKIIIWVLLFLETLITIFSTIAGNNILVSGWGSQAALAQLDWALGGTPLLTGLVATSAHSFYCWRIHRLRQLVIIPIVLVTVSEIFSFTKLLPMLASKKISLLTSSLAAYCGIRGHQIGIFRIRELRPYALVWIFGATFVDTSITICMVTILLQARSRTSFSRTTSIIQKLIALTIETAMPTGIAGLSHAILYVVFPNNNLHFMTFLMSAKFYSNSLLATLNARALIGQQNVIQTVPFWEDEPGRQTPTSAPRFFKKLSFWVPGSRKNPSPDPHAEIQVETITLPVRIRIPFHL</sequence>